<protein>
    <submittedName>
        <fullName evidence="1">Uncharacterized protein</fullName>
    </submittedName>
</protein>
<dbReference type="Proteomes" id="UP001177021">
    <property type="component" value="Unassembled WGS sequence"/>
</dbReference>
<accession>A0ACB0JA78</accession>
<evidence type="ECO:0000313" key="2">
    <source>
        <dbReference type="Proteomes" id="UP001177021"/>
    </source>
</evidence>
<organism evidence="1 2">
    <name type="scientific">Trifolium pratense</name>
    <name type="common">Red clover</name>
    <dbReference type="NCBI Taxonomy" id="57577"/>
    <lineage>
        <taxon>Eukaryota</taxon>
        <taxon>Viridiplantae</taxon>
        <taxon>Streptophyta</taxon>
        <taxon>Embryophyta</taxon>
        <taxon>Tracheophyta</taxon>
        <taxon>Spermatophyta</taxon>
        <taxon>Magnoliopsida</taxon>
        <taxon>eudicotyledons</taxon>
        <taxon>Gunneridae</taxon>
        <taxon>Pentapetalae</taxon>
        <taxon>rosids</taxon>
        <taxon>fabids</taxon>
        <taxon>Fabales</taxon>
        <taxon>Fabaceae</taxon>
        <taxon>Papilionoideae</taxon>
        <taxon>50 kb inversion clade</taxon>
        <taxon>NPAAA clade</taxon>
        <taxon>Hologalegina</taxon>
        <taxon>IRL clade</taxon>
        <taxon>Trifolieae</taxon>
        <taxon>Trifolium</taxon>
    </lineage>
</organism>
<reference evidence="1" key="1">
    <citation type="submission" date="2023-10" db="EMBL/GenBank/DDBJ databases">
        <authorList>
            <person name="Rodriguez Cubillos JULIANA M."/>
            <person name="De Vega J."/>
        </authorList>
    </citation>
    <scope>NUCLEOTIDE SEQUENCE</scope>
</reference>
<evidence type="ECO:0000313" key="1">
    <source>
        <dbReference type="EMBL" id="CAJ2640598.1"/>
    </source>
</evidence>
<gene>
    <name evidence="1" type="ORF">MILVUS5_LOCUS10422</name>
</gene>
<proteinExistence type="predicted"/>
<name>A0ACB0JA78_TRIPR</name>
<sequence length="77" mass="8555">MNNLVMMSLASETEPFLMVPVSVLSKLGSSSTTELHHKVGSQGEFKPTNMPPTSVMTRLILITDTDLVFYLFKYAKC</sequence>
<dbReference type="EMBL" id="CASHSV030000024">
    <property type="protein sequence ID" value="CAJ2640598.1"/>
    <property type="molecule type" value="Genomic_DNA"/>
</dbReference>
<comment type="caution">
    <text evidence="1">The sequence shown here is derived from an EMBL/GenBank/DDBJ whole genome shotgun (WGS) entry which is preliminary data.</text>
</comment>
<keyword evidence="2" id="KW-1185">Reference proteome</keyword>